<evidence type="ECO:0000256" key="4">
    <source>
        <dbReference type="PROSITE-ProRule" id="PRU00134"/>
    </source>
</evidence>
<dbReference type="PROSITE" id="PS01360">
    <property type="entry name" value="ZF_MYND_1"/>
    <property type="match status" value="1"/>
</dbReference>
<feature type="domain" description="MYND-type" evidence="6">
    <location>
        <begin position="436"/>
        <end position="476"/>
    </location>
</feature>
<dbReference type="AlphaFoldDB" id="A0AAD5H5I3"/>
<evidence type="ECO:0000313" key="7">
    <source>
        <dbReference type="EMBL" id="KAI7844626.1"/>
    </source>
</evidence>
<dbReference type="SUPFAM" id="SSF144232">
    <property type="entry name" value="HIT/MYND zinc finger-like"/>
    <property type="match status" value="1"/>
</dbReference>
<dbReference type="Gene3D" id="6.10.140.2220">
    <property type="match status" value="1"/>
</dbReference>
<keyword evidence="3" id="KW-0862">Zinc</keyword>
<dbReference type="EMBL" id="JADXDR010000025">
    <property type="protein sequence ID" value="KAI7844626.1"/>
    <property type="molecule type" value="Genomic_DNA"/>
</dbReference>
<sequence>MAHHDVPGEEFYRASLERARALPPAERSADVAAWLLCHDAMEAAAAALPGLPMDGSVLSRPLGGRAALAALMQWLVHSFAALPVDPQHACSTLWRSTPQLPPLMRVWTQGPQVKLRPQPALLSLLGGGHSGCQAGGQLDLETVVRALLLVLVAQWPLINQARVAADVLAALKPALLGEVAAERLDRQIAQLQQLLAGSGGSGSGGDGSGSGAGEDGSSGGSASGTSSSSSEPKLPSARQLQVVWHVMSLLLSETPEAPAVMSPRAVSDMAVHAARGLLQLEPDNPRSSCSMGKVALMNDSLNPASALRDPLPHFLRCVELARQQRNDFLLARGGWWAVMVAASDCNPLLSPTQAAGMMEEAAAAFQRCKRVFPPGWATMLRADRESCAPFHAVVTAHLAASPQRWQHGIRAQQMAGVRQGLRQVIDRNPEGQPLTCDGCGRPSAALKCCSRCKARRYCSTACQAQDWKHGGHKQQCPELAAARAAAAGGGNA</sequence>
<evidence type="ECO:0000256" key="1">
    <source>
        <dbReference type="ARBA" id="ARBA00022723"/>
    </source>
</evidence>
<feature type="compositionally biased region" description="Gly residues" evidence="5">
    <location>
        <begin position="199"/>
        <end position="222"/>
    </location>
</feature>
<gene>
    <name evidence="7" type="ORF">COHA_001716</name>
</gene>
<name>A0AAD5H5I3_9CHLO</name>
<dbReference type="PROSITE" id="PS50865">
    <property type="entry name" value="ZF_MYND_2"/>
    <property type="match status" value="1"/>
</dbReference>
<accession>A0AAD5H5I3</accession>
<keyword evidence="1" id="KW-0479">Metal-binding</keyword>
<evidence type="ECO:0000313" key="8">
    <source>
        <dbReference type="Proteomes" id="UP001205105"/>
    </source>
</evidence>
<protein>
    <recommendedName>
        <fullName evidence="6">MYND-type domain-containing protein</fullName>
    </recommendedName>
</protein>
<dbReference type="GO" id="GO:0008270">
    <property type="term" value="F:zinc ion binding"/>
    <property type="evidence" value="ECO:0007669"/>
    <property type="project" value="UniProtKB-KW"/>
</dbReference>
<feature type="region of interest" description="Disordered" evidence="5">
    <location>
        <begin position="199"/>
        <end position="234"/>
    </location>
</feature>
<evidence type="ECO:0000256" key="3">
    <source>
        <dbReference type="ARBA" id="ARBA00022833"/>
    </source>
</evidence>
<organism evidence="7 8">
    <name type="scientific">Chlorella ohadii</name>
    <dbReference type="NCBI Taxonomy" id="2649997"/>
    <lineage>
        <taxon>Eukaryota</taxon>
        <taxon>Viridiplantae</taxon>
        <taxon>Chlorophyta</taxon>
        <taxon>core chlorophytes</taxon>
        <taxon>Trebouxiophyceae</taxon>
        <taxon>Chlorellales</taxon>
        <taxon>Chlorellaceae</taxon>
        <taxon>Chlorella clade</taxon>
        <taxon>Chlorella</taxon>
    </lineage>
</organism>
<keyword evidence="2 4" id="KW-0863">Zinc-finger</keyword>
<proteinExistence type="predicted"/>
<evidence type="ECO:0000256" key="5">
    <source>
        <dbReference type="SAM" id="MobiDB-lite"/>
    </source>
</evidence>
<dbReference type="InterPro" id="IPR002893">
    <property type="entry name" value="Znf_MYND"/>
</dbReference>
<evidence type="ECO:0000259" key="6">
    <source>
        <dbReference type="PROSITE" id="PS50865"/>
    </source>
</evidence>
<dbReference type="Proteomes" id="UP001205105">
    <property type="component" value="Unassembled WGS sequence"/>
</dbReference>
<dbReference type="Pfam" id="PF01753">
    <property type="entry name" value="zf-MYND"/>
    <property type="match status" value="1"/>
</dbReference>
<evidence type="ECO:0000256" key="2">
    <source>
        <dbReference type="ARBA" id="ARBA00022771"/>
    </source>
</evidence>
<keyword evidence="8" id="KW-1185">Reference proteome</keyword>
<reference evidence="7" key="1">
    <citation type="submission" date="2020-11" db="EMBL/GenBank/DDBJ databases">
        <title>Chlorella ohadii genome sequencing and assembly.</title>
        <authorList>
            <person name="Murik O."/>
            <person name="Treves H."/>
            <person name="Kedem I."/>
            <person name="Shotland Y."/>
            <person name="Kaplan A."/>
        </authorList>
    </citation>
    <scope>NUCLEOTIDE SEQUENCE</scope>
    <source>
        <strain evidence="7">1</strain>
    </source>
</reference>
<comment type="caution">
    <text evidence="7">The sequence shown here is derived from an EMBL/GenBank/DDBJ whole genome shotgun (WGS) entry which is preliminary data.</text>
</comment>